<name>F0X0H2_9STRA</name>
<dbReference type="EMBL" id="FR824530">
    <property type="protein sequence ID" value="CCA27262.1"/>
    <property type="molecule type" value="Genomic_DNA"/>
</dbReference>
<reference evidence="1" key="1">
    <citation type="journal article" date="2011" name="PLoS Biol.">
        <title>Gene gain and loss during evolution of obligate parasitism in the white rust pathogen of Arabidopsis thaliana.</title>
        <authorList>
            <person name="Kemen E."/>
            <person name="Gardiner A."/>
            <person name="Schultz-Larsen T."/>
            <person name="Kemen A.C."/>
            <person name="Balmuth A.L."/>
            <person name="Robert-Seilaniantz A."/>
            <person name="Bailey K."/>
            <person name="Holub E."/>
            <person name="Studholme D.J."/>
            <person name="Maclean D."/>
            <person name="Jones J.D."/>
        </authorList>
    </citation>
    <scope>NUCLEOTIDE SEQUENCE</scope>
</reference>
<gene>
    <name evidence="1" type="primary">AlNc14C491G11916</name>
    <name evidence="1" type="ORF">ALNC14_134060</name>
</gene>
<protein>
    <submittedName>
        <fullName evidence="1">AlNc14C491G11916 protein</fullName>
    </submittedName>
</protein>
<sequence>MLKKRSSLVNMSINGGFRKWCSMEFRLEKVFSCWSGDNSSHHREQEADSN</sequence>
<organism evidence="1">
    <name type="scientific">Albugo laibachii Nc14</name>
    <dbReference type="NCBI Taxonomy" id="890382"/>
    <lineage>
        <taxon>Eukaryota</taxon>
        <taxon>Sar</taxon>
        <taxon>Stramenopiles</taxon>
        <taxon>Oomycota</taxon>
        <taxon>Peronosporomycetes</taxon>
        <taxon>Albuginales</taxon>
        <taxon>Albuginaceae</taxon>
        <taxon>Albugo</taxon>
    </lineage>
</organism>
<dbReference type="HOGENOM" id="CLU_3128229_0_0_1"/>
<proteinExistence type="predicted"/>
<accession>F0X0H2</accession>
<evidence type="ECO:0000313" key="1">
    <source>
        <dbReference type="EMBL" id="CCA27262.1"/>
    </source>
</evidence>
<dbReference type="AlphaFoldDB" id="F0X0H2"/>
<reference evidence="1" key="2">
    <citation type="submission" date="2011-02" db="EMBL/GenBank/DDBJ databases">
        <authorList>
            <person name="MacLean D."/>
        </authorList>
    </citation>
    <scope>NUCLEOTIDE SEQUENCE</scope>
</reference>